<evidence type="ECO:0000256" key="1">
    <source>
        <dbReference type="ARBA" id="ARBA00004141"/>
    </source>
</evidence>
<evidence type="ECO:0000256" key="7">
    <source>
        <dbReference type="ARBA" id="ARBA00023136"/>
    </source>
</evidence>
<dbReference type="InterPro" id="IPR013099">
    <property type="entry name" value="K_chnl_dom"/>
</dbReference>
<feature type="compositionally biased region" description="Basic residues" evidence="10">
    <location>
        <begin position="538"/>
        <end position="548"/>
    </location>
</feature>
<feature type="transmembrane region" description="Helical" evidence="11">
    <location>
        <begin position="263"/>
        <end position="287"/>
    </location>
</feature>
<evidence type="ECO:0000256" key="3">
    <source>
        <dbReference type="ARBA" id="ARBA00022692"/>
    </source>
</evidence>
<dbReference type="SUPFAM" id="SSF81324">
    <property type="entry name" value="Voltage-gated potassium channels"/>
    <property type="match status" value="2"/>
</dbReference>
<evidence type="ECO:0000256" key="8">
    <source>
        <dbReference type="ARBA" id="ARBA00023303"/>
    </source>
</evidence>
<feature type="region of interest" description="Disordered" evidence="10">
    <location>
        <begin position="486"/>
        <end position="581"/>
    </location>
</feature>
<feature type="compositionally biased region" description="Low complexity" evidence="10">
    <location>
        <begin position="420"/>
        <end position="454"/>
    </location>
</feature>
<protein>
    <submittedName>
        <fullName evidence="13">Potassium two pore domain channel subfamily K member 4</fullName>
    </submittedName>
</protein>
<dbReference type="Proteomes" id="UP000018467">
    <property type="component" value="Unassembled WGS sequence"/>
</dbReference>
<evidence type="ECO:0000256" key="10">
    <source>
        <dbReference type="SAM" id="MobiDB-lite"/>
    </source>
</evidence>
<dbReference type="Ensembl" id="ENSAMXT00000041197.1">
    <property type="protein sequence ID" value="ENSAMXP00000046654.1"/>
    <property type="gene ID" value="ENSAMXG00000005733.2"/>
</dbReference>
<feature type="transmembrane region" description="Helical" evidence="11">
    <location>
        <begin position="200"/>
        <end position="221"/>
    </location>
</feature>
<organism evidence="13 14">
    <name type="scientific">Astyanax mexicanus</name>
    <name type="common">Blind cave fish</name>
    <name type="synonym">Astyanax fasciatus mexicanus</name>
    <dbReference type="NCBI Taxonomy" id="7994"/>
    <lineage>
        <taxon>Eukaryota</taxon>
        <taxon>Metazoa</taxon>
        <taxon>Chordata</taxon>
        <taxon>Craniata</taxon>
        <taxon>Vertebrata</taxon>
        <taxon>Euteleostomi</taxon>
        <taxon>Actinopterygii</taxon>
        <taxon>Neopterygii</taxon>
        <taxon>Teleostei</taxon>
        <taxon>Ostariophysi</taxon>
        <taxon>Characiformes</taxon>
        <taxon>Characoidei</taxon>
        <taxon>Acestrorhamphidae</taxon>
        <taxon>Acestrorhamphinae</taxon>
        <taxon>Astyanax</taxon>
    </lineage>
</organism>
<dbReference type="STRING" id="7994.ENSAMXP00000046654"/>
<reference evidence="13" key="4">
    <citation type="submission" date="2025-09" db="UniProtKB">
        <authorList>
            <consortium name="Ensembl"/>
        </authorList>
    </citation>
    <scope>IDENTIFICATION</scope>
</reference>
<dbReference type="AlphaFoldDB" id="A0A3B1JZ60"/>
<feature type="transmembrane region" description="Helical" evidence="11">
    <location>
        <begin position="87"/>
        <end position="105"/>
    </location>
</feature>
<keyword evidence="6 9" id="KW-0406">Ion transport</keyword>
<accession>A0A3B1JZ60</accession>
<evidence type="ECO:0000259" key="12">
    <source>
        <dbReference type="Pfam" id="PF07885"/>
    </source>
</evidence>
<feature type="transmembrane region" description="Helical" evidence="11">
    <location>
        <begin position="148"/>
        <end position="170"/>
    </location>
</feature>
<dbReference type="InterPro" id="IPR003280">
    <property type="entry name" value="2pore_dom_K_chnl"/>
</dbReference>
<feature type="region of interest" description="Disordered" evidence="10">
    <location>
        <begin position="397"/>
        <end position="470"/>
    </location>
</feature>
<dbReference type="PRINTS" id="PR01691">
    <property type="entry name" value="TRAAKCHANNEL"/>
</dbReference>
<evidence type="ECO:0000256" key="9">
    <source>
        <dbReference type="RuleBase" id="RU003857"/>
    </source>
</evidence>
<evidence type="ECO:0000313" key="13">
    <source>
        <dbReference type="Ensembl" id="ENSAMXP00000046654.1"/>
    </source>
</evidence>
<reference evidence="14" key="1">
    <citation type="submission" date="2013-03" db="EMBL/GenBank/DDBJ databases">
        <authorList>
            <person name="Jeffery W."/>
            <person name="Warren W."/>
            <person name="Wilson R.K."/>
        </authorList>
    </citation>
    <scope>NUCLEOTIDE SEQUENCE</scope>
    <source>
        <strain evidence="14">female</strain>
    </source>
</reference>
<dbReference type="PANTHER" id="PTHR11003">
    <property type="entry name" value="POTASSIUM CHANNEL, SUBFAMILY K"/>
    <property type="match status" value="1"/>
</dbReference>
<dbReference type="GO" id="GO:0005886">
    <property type="term" value="C:plasma membrane"/>
    <property type="evidence" value="ECO:0007669"/>
    <property type="project" value="TreeGrafter"/>
</dbReference>
<feature type="transmembrane region" description="Helical" evidence="11">
    <location>
        <begin position="7"/>
        <end position="27"/>
    </location>
</feature>
<dbReference type="PANTHER" id="PTHR11003:SF344">
    <property type="entry name" value="POTASSIUM CHANNEL SUBFAMILY K MEMBER 2-LIKE"/>
    <property type="match status" value="1"/>
</dbReference>
<reference evidence="14" key="2">
    <citation type="journal article" date="2014" name="Nat. Commun.">
        <title>The cavefish genome reveals candidate genes for eye loss.</title>
        <authorList>
            <person name="McGaugh S.E."/>
            <person name="Gross J.B."/>
            <person name="Aken B."/>
            <person name="Blin M."/>
            <person name="Borowsky R."/>
            <person name="Chalopin D."/>
            <person name="Hinaux H."/>
            <person name="Jeffery W.R."/>
            <person name="Keene A."/>
            <person name="Ma L."/>
            <person name="Minx P."/>
            <person name="Murphy D."/>
            <person name="O'Quin K.E."/>
            <person name="Retaux S."/>
            <person name="Rohner N."/>
            <person name="Searle S.M."/>
            <person name="Stahl B.A."/>
            <person name="Tabin C."/>
            <person name="Volff J.N."/>
            <person name="Yoshizawa M."/>
            <person name="Warren W.C."/>
        </authorList>
    </citation>
    <scope>NUCLEOTIDE SEQUENCE [LARGE SCALE GENOMIC DNA]</scope>
    <source>
        <strain evidence="14">female</strain>
    </source>
</reference>
<dbReference type="PRINTS" id="PR01333">
    <property type="entry name" value="2POREKCHANEL"/>
</dbReference>
<dbReference type="Gene3D" id="1.10.287.70">
    <property type="match status" value="1"/>
</dbReference>
<keyword evidence="8 9" id="KW-0407">Ion channel</keyword>
<dbReference type="GO" id="GO:0030322">
    <property type="term" value="P:stabilization of membrane potential"/>
    <property type="evidence" value="ECO:0007669"/>
    <property type="project" value="TreeGrafter"/>
</dbReference>
<evidence type="ECO:0000256" key="11">
    <source>
        <dbReference type="SAM" id="Phobius"/>
    </source>
</evidence>
<feature type="transmembrane region" description="Helical" evidence="11">
    <location>
        <begin position="233"/>
        <end position="251"/>
    </location>
</feature>
<evidence type="ECO:0000256" key="5">
    <source>
        <dbReference type="ARBA" id="ARBA00022989"/>
    </source>
</evidence>
<keyword evidence="2 9" id="KW-0813">Transport</keyword>
<proteinExistence type="inferred from homology"/>
<keyword evidence="3 9" id="KW-0812">Transmembrane</keyword>
<evidence type="ECO:0000256" key="6">
    <source>
        <dbReference type="ARBA" id="ARBA00023065"/>
    </source>
</evidence>
<evidence type="ECO:0000256" key="2">
    <source>
        <dbReference type="ARBA" id="ARBA00022448"/>
    </source>
</evidence>
<sequence length="581" mass="64598">MRCSTLLMILTAVLLYLVMGALVFGWLETPEEKLAYEQLLTSRHDFLHNHSCVREKSLTEFTQKVVDAIEAGVDARSTANFTSRWDLSNAFFFCGTIITTIGEFYRFTPLMIDYMSLLNCKGHNIVCPLLCASFCPGFGNLSPKTQGGQLFCIFYALVGIPMFGILLAGVGDHLGTILRRAVAKIEGLFLKRVSATSVRVISAVFSILIGCLIFIALPTLVFQEVEKWTLLEAGYFVVITLTTVGFGDYVADNRRNGSPLYKPLVWLWIVFGLAYFASILTMIGNWLRVLSKKTRAEMEELRAHATDWTQNIQNMSMDFRIPVPLDLNDPFQLQRRRRRKRHRGAHHRHPRLAVDGLPHGVSLEAEAVKENGHLFVSWPGSRYNTASDTRLYAKYEMRPGSRLTSGQRSRPVSRPELRSQSKPASKSGSRSVSGSDSRSEISSESWSGSDWNSQESGSVSGPETAEKRPLSIKDIPAVLVASYSALPAPSPSLSSPSSPSSPQRPSLLDFFGENLAYIDESSDTLSDRIKPSGSGTNRPRKPKRRSMRRQLPYRSPTGLQSECSSELQPPSNPPTPPPLKD</sequence>
<feature type="domain" description="Potassium channel" evidence="12">
    <location>
        <begin position="207"/>
        <end position="288"/>
    </location>
</feature>
<dbReference type="GeneTree" id="ENSGT00940000160310"/>
<dbReference type="InterPro" id="IPR008074">
    <property type="entry name" value="2pore_dom_K_chnl_TRAAK"/>
</dbReference>
<name>A0A3B1JZ60_ASTMX</name>
<dbReference type="GO" id="GO:0022841">
    <property type="term" value="F:potassium ion leak channel activity"/>
    <property type="evidence" value="ECO:0007669"/>
    <property type="project" value="TreeGrafter"/>
</dbReference>
<keyword evidence="5 11" id="KW-1133">Transmembrane helix</keyword>
<keyword evidence="4" id="KW-0630">Potassium</keyword>
<evidence type="ECO:0000313" key="14">
    <source>
        <dbReference type="Proteomes" id="UP000018467"/>
    </source>
</evidence>
<dbReference type="Pfam" id="PF07885">
    <property type="entry name" value="Ion_trans_2"/>
    <property type="match status" value="2"/>
</dbReference>
<dbReference type="Bgee" id="ENSAMXG00000005733">
    <property type="expression patterns" value="Expressed in intestine and 3 other cell types or tissues"/>
</dbReference>
<dbReference type="InParanoid" id="A0A3B1JZ60"/>
<reference evidence="13" key="3">
    <citation type="submission" date="2025-08" db="UniProtKB">
        <authorList>
            <consortium name="Ensembl"/>
        </authorList>
    </citation>
    <scope>IDENTIFICATION</scope>
</reference>
<comment type="subcellular location">
    <subcellularLocation>
        <location evidence="1">Membrane</location>
        <topology evidence="1">Multi-pass membrane protein</topology>
    </subcellularLocation>
</comment>
<feature type="domain" description="Potassium channel" evidence="12">
    <location>
        <begin position="137"/>
        <end position="172"/>
    </location>
</feature>
<comment type="similarity">
    <text evidence="9">Belongs to the two pore domain potassium channel (TC 1.A.1.8) family.</text>
</comment>
<evidence type="ECO:0000256" key="4">
    <source>
        <dbReference type="ARBA" id="ARBA00022958"/>
    </source>
</evidence>
<keyword evidence="7 11" id="KW-0472">Membrane</keyword>
<feature type="compositionally biased region" description="Pro residues" evidence="10">
    <location>
        <begin position="570"/>
        <end position="581"/>
    </location>
</feature>
<feature type="compositionally biased region" description="Low complexity" evidence="10">
    <location>
        <begin position="486"/>
        <end position="508"/>
    </location>
</feature>
<feature type="compositionally biased region" description="Polar residues" evidence="10">
    <location>
        <begin position="557"/>
        <end position="568"/>
    </location>
</feature>
<dbReference type="GO" id="GO:0015271">
    <property type="term" value="F:outward rectifier potassium channel activity"/>
    <property type="evidence" value="ECO:0007669"/>
    <property type="project" value="TreeGrafter"/>
</dbReference>
<keyword evidence="14" id="KW-1185">Reference proteome</keyword>